<feature type="compositionally biased region" description="Polar residues" evidence="1">
    <location>
        <begin position="32"/>
        <end position="41"/>
    </location>
</feature>
<feature type="compositionally biased region" description="Gly residues" evidence="1">
    <location>
        <begin position="573"/>
        <end position="583"/>
    </location>
</feature>
<feature type="compositionally biased region" description="Basic and acidic residues" evidence="1">
    <location>
        <begin position="525"/>
        <end position="534"/>
    </location>
</feature>
<feature type="region of interest" description="Disordered" evidence="1">
    <location>
        <begin position="313"/>
        <end position="336"/>
    </location>
</feature>
<dbReference type="Proteomes" id="UP000308768">
    <property type="component" value="Unassembled WGS sequence"/>
</dbReference>
<reference evidence="2 4" key="1">
    <citation type="submission" date="2017-03" db="EMBL/GenBank/DDBJ databases">
        <title>Genomes of endolithic fungi from Antarctica.</title>
        <authorList>
            <person name="Coleine C."/>
            <person name="Masonjones S."/>
            <person name="Stajich J.E."/>
        </authorList>
    </citation>
    <scope>NUCLEOTIDE SEQUENCE [LARGE SCALE GENOMIC DNA]</scope>
    <source>
        <strain evidence="2 4">CCFEE 5187</strain>
    </source>
</reference>
<feature type="compositionally biased region" description="Polar residues" evidence="1">
    <location>
        <begin position="451"/>
        <end position="479"/>
    </location>
</feature>
<comment type="caution">
    <text evidence="2">The sequence shown here is derived from an EMBL/GenBank/DDBJ whole genome shotgun (WGS) entry which is preliminary data.</text>
</comment>
<feature type="region of interest" description="Disordered" evidence="1">
    <location>
        <begin position="1"/>
        <end position="41"/>
    </location>
</feature>
<feature type="compositionally biased region" description="Polar residues" evidence="1">
    <location>
        <begin position="92"/>
        <end position="107"/>
    </location>
</feature>
<gene>
    <name evidence="3" type="ORF">B0A49_07688</name>
    <name evidence="2" type="ORF">B0A49_10722</name>
</gene>
<evidence type="ECO:0000313" key="3">
    <source>
        <dbReference type="EMBL" id="TKA64442.1"/>
    </source>
</evidence>
<dbReference type="EMBL" id="NAJN01001264">
    <property type="protein sequence ID" value="TKA64442.1"/>
    <property type="molecule type" value="Genomic_DNA"/>
</dbReference>
<proteinExistence type="predicted"/>
<feature type="region of interest" description="Disordered" evidence="1">
    <location>
        <begin position="353"/>
        <end position="603"/>
    </location>
</feature>
<protein>
    <submittedName>
        <fullName evidence="2">Uncharacterized protein</fullName>
    </submittedName>
</protein>
<evidence type="ECO:0000313" key="2">
    <source>
        <dbReference type="EMBL" id="TKA53787.1"/>
    </source>
</evidence>
<feature type="compositionally biased region" description="Polar residues" evidence="1">
    <location>
        <begin position="242"/>
        <end position="279"/>
    </location>
</feature>
<dbReference type="OrthoDB" id="3600083at2759"/>
<sequence length="603" mass="62878">MTSDRSSNGVRGLRAVFEHNEAASPDSRGRCPSNNGDSQPLSKVRTSFVSVEPVGQLGKAIGGMKGDSTDMNGVKEAGDAAVAVHADHIDGTMTNGTGSGSKQTTLPAETAPTAQPDKPVSAVEDADASMRPSDPKDEAAVSGGAALPPPAEDLLNKQLKPSAQAFATPGSSPRKPRKLRKPTTGPTLSEEDSIATALPAKLVSAAEEEGASVTTVELEGKAAIPGAGALPPQAEQPRDTQSEVPTDTPATPGSSLTNGTESHETPSGPNLTNVESAPNETNSAELQISFFCVKSGCIKITDLYKLCEVTQPNTGQRDIPRITERKAPVKASDSPHTTVFTLDSSHSILSSQTRDISIFDEERHRRSRKPGHEASAQTTDSSPAKHEAPPAPKTIGANHASQDTKSHRREPTRPVQLPSHLTAPTASSAAKHESSLPQSDGPGLARKPSVMSRNTSGSAALRSSTRSSKPPTQPSSKRSSLVKRSDSRANQQPQRPESRAGDAPARPAVGFLERMMRPTTSTASKTHDKTELKSPPRRTASVRTNGPKGTATGKRVNSRTQPALTRRNEGADGVNGHGTGGAADEGQGEVNNSTLGGILQSEA</sequence>
<feature type="compositionally biased region" description="Basic and acidic residues" evidence="1">
    <location>
        <begin position="402"/>
        <end position="412"/>
    </location>
</feature>
<accession>A0A4U0VVR3</accession>
<feature type="region of interest" description="Disordered" evidence="1">
    <location>
        <begin position="88"/>
        <end position="194"/>
    </location>
</feature>
<organism evidence="2 4">
    <name type="scientific">Cryomyces minteri</name>
    <dbReference type="NCBI Taxonomy" id="331657"/>
    <lineage>
        <taxon>Eukaryota</taxon>
        <taxon>Fungi</taxon>
        <taxon>Dikarya</taxon>
        <taxon>Ascomycota</taxon>
        <taxon>Pezizomycotina</taxon>
        <taxon>Dothideomycetes</taxon>
        <taxon>Dothideomycetes incertae sedis</taxon>
        <taxon>Cryomyces</taxon>
    </lineage>
</organism>
<evidence type="ECO:0000313" key="4">
    <source>
        <dbReference type="Proteomes" id="UP000308768"/>
    </source>
</evidence>
<dbReference type="AlphaFoldDB" id="A0A4U0VVR3"/>
<feature type="region of interest" description="Disordered" evidence="1">
    <location>
        <begin position="225"/>
        <end position="279"/>
    </location>
</feature>
<evidence type="ECO:0000256" key="1">
    <source>
        <dbReference type="SAM" id="MobiDB-lite"/>
    </source>
</evidence>
<feature type="compositionally biased region" description="Basic and acidic residues" evidence="1">
    <location>
        <begin position="318"/>
        <end position="327"/>
    </location>
</feature>
<dbReference type="EMBL" id="NAJN01002359">
    <property type="protein sequence ID" value="TKA53787.1"/>
    <property type="molecule type" value="Genomic_DNA"/>
</dbReference>
<keyword evidence="4" id="KW-1185">Reference proteome</keyword>
<name>A0A4U0VVR3_9PEZI</name>